<protein>
    <submittedName>
        <fullName evidence="1">Uncharacterized protein H0092</fullName>
    </submittedName>
</protein>
<accession>Q9KXF6</accession>
<organism evidence="1 2">
    <name type="scientific">Enterobacteria phage VT2-Sa</name>
    <name type="common">Bacteriophage VT2-Sa</name>
    <dbReference type="NCBI Taxonomy" id="97081"/>
    <lineage>
        <taxon>Viruses</taxon>
        <taxon>Duplodnaviria</taxon>
        <taxon>Heunggongvirae</taxon>
        <taxon>Uroviricota</taxon>
        <taxon>Caudoviricetes</taxon>
        <taxon>Sepvirinae</taxon>
        <taxon>Traversvirus</taxon>
        <taxon>Traversvirus II</taxon>
    </lineage>
</organism>
<dbReference type="EMBL" id="AP000422">
    <property type="protein sequence ID" value="BAA94120.1"/>
    <property type="molecule type" value="Genomic_DNA"/>
</dbReference>
<evidence type="ECO:0000313" key="2">
    <source>
        <dbReference type="Proteomes" id="UP000363757"/>
    </source>
</evidence>
<evidence type="ECO:0000313" key="1">
    <source>
        <dbReference type="EMBL" id="BAA94120.1"/>
    </source>
</evidence>
<sequence>MSTYNLNDQFDREVHVNAYERIRHGNLEHVCEHYRSRPHR</sequence>
<reference evidence="1 2" key="1">
    <citation type="journal article" date="1999" name="Genes Genet. Syst.">
        <title>Complete nucleotide sequence of the prophage VT2-Sakai carrying the verotoxin 2 genes of the enterohemorrhagic Escherichia coli O157:H7 derived from the Sakai outbreak.</title>
        <authorList>
            <person name="Makino K."/>
            <person name="Yokoyama K."/>
            <person name="Kubota Y."/>
            <person name="Yutsudo C.H."/>
            <person name="Kimura S."/>
            <person name="Kurokawa K."/>
            <person name="Ishii K."/>
            <person name="Hattori M."/>
            <person name="Tatsuno I."/>
            <person name="Abe H."/>
            <person name="Iida T."/>
            <person name="Yamamoto K."/>
            <person name="Onishi M."/>
            <person name="Hayashi T."/>
            <person name="Yasunaga T."/>
            <person name="Honda T."/>
            <person name="Sasakawa C."/>
            <person name="Shinagawa H."/>
        </authorList>
    </citation>
    <scope>NUCLEOTIDE SEQUENCE [LARGE SCALE GENOMIC DNA]</scope>
</reference>
<proteinExistence type="predicted"/>
<dbReference type="Proteomes" id="UP000363757">
    <property type="component" value="Genome"/>
</dbReference>
<gene>
    <name evidence="1" type="primary">H0092</name>
</gene>
<name>Q9KXF6_BPVT2</name>
<organismHost>
    <name type="scientific">Escherichia coli O157:H7</name>
    <dbReference type="NCBI Taxonomy" id="83334"/>
</organismHost>